<dbReference type="Gene3D" id="2.60.40.790">
    <property type="match status" value="1"/>
</dbReference>
<evidence type="ECO:0000313" key="5">
    <source>
        <dbReference type="EMBL" id="TYO76808.1"/>
    </source>
</evidence>
<feature type="domain" description="SHSP" evidence="3">
    <location>
        <begin position="24"/>
        <end position="139"/>
    </location>
</feature>
<dbReference type="Proteomes" id="UP000296216">
    <property type="component" value="Chromosome"/>
</dbReference>
<dbReference type="EMBL" id="VRYN01000002">
    <property type="protein sequence ID" value="TYO76808.1"/>
    <property type="molecule type" value="Genomic_DNA"/>
</dbReference>
<organism evidence="4 6">
    <name type="scientific">Halobacterium salinarum (strain ATCC 33171 / DSM 3754 / JCM 8978 / NBRC 102687 / NCIMB 764 / 91-R6)</name>
    <dbReference type="NCBI Taxonomy" id="2597657"/>
    <lineage>
        <taxon>Archaea</taxon>
        <taxon>Methanobacteriati</taxon>
        <taxon>Methanobacteriota</taxon>
        <taxon>Stenosarchaea group</taxon>
        <taxon>Halobacteria</taxon>
        <taxon>Halobacteriales</taxon>
        <taxon>Halobacteriaceae</taxon>
        <taxon>Halobacterium</taxon>
    </lineage>
</organism>
<dbReference type="Pfam" id="PF00011">
    <property type="entry name" value="HSP20"/>
    <property type="match status" value="1"/>
</dbReference>
<evidence type="ECO:0000256" key="1">
    <source>
        <dbReference type="PROSITE-ProRule" id="PRU00285"/>
    </source>
</evidence>
<dbReference type="PROSITE" id="PS01031">
    <property type="entry name" value="SHSP"/>
    <property type="match status" value="1"/>
</dbReference>
<dbReference type="RefSeq" id="WP_010902163.1">
    <property type="nucleotide sequence ID" value="NZ_VRYN01000002.1"/>
</dbReference>
<dbReference type="InterPro" id="IPR008978">
    <property type="entry name" value="HSP20-like_chaperone"/>
</dbReference>
<evidence type="ECO:0000313" key="6">
    <source>
        <dbReference type="Proteomes" id="UP000296216"/>
    </source>
</evidence>
<comment type="similarity">
    <text evidence="1 2">Belongs to the small heat shock protein (HSP20) family.</text>
</comment>
<dbReference type="Proteomes" id="UP000323075">
    <property type="component" value="Unassembled WGS sequence"/>
</dbReference>
<sequence length="144" mass="15383">MNGREFADCVGAGLLERAGRAAGRVQENAPLPVDVLESDDEYLLVFDTPGADASDIDVTYEGDSVHVRVDRFREFDADFEVVFPGRGLTLEGHATLPANAVVNADAGRAELNEDGTLHVFLPKHGTAEADIHVTATDDSDDESA</sequence>
<evidence type="ECO:0000259" key="3">
    <source>
        <dbReference type="PROSITE" id="PS01031"/>
    </source>
</evidence>
<dbReference type="SUPFAM" id="SSF49764">
    <property type="entry name" value="HSP20-like chaperones"/>
    <property type="match status" value="1"/>
</dbReference>
<dbReference type="GeneID" id="68693235"/>
<gene>
    <name evidence="4" type="primary">hsp20D</name>
    <name evidence="5" type="ORF">APQ99_01449</name>
    <name evidence="4" type="ORF">HBSAL_02075</name>
</gene>
<dbReference type="InterPro" id="IPR002068">
    <property type="entry name" value="A-crystallin/Hsp20_dom"/>
</dbReference>
<reference evidence="4 6" key="1">
    <citation type="journal article" date="2019" name="Microbiol. Resour. Announc.">
        <title>The Genome Sequence of the Halobacterium salinarum Type Strain Is Closely Related to That of Laboratory Strains NRC-1 and R1.</title>
        <authorList>
            <person name="Pfeiffer F."/>
            <person name="Marchfelder A."/>
            <person name="Habermann B."/>
            <person name="Dyall-Smith M.L."/>
        </authorList>
    </citation>
    <scope>NUCLEOTIDE SEQUENCE [LARGE SCALE GENOMIC DNA]</scope>
    <source>
        <strain evidence="4">91-R6</strain>
        <strain evidence="6">ATCC 33171 / DSM 3754 / JCM 8978 / NBRC 102687 / NCIMB 764 / 91-R6</strain>
    </source>
</reference>
<evidence type="ECO:0000313" key="4">
    <source>
        <dbReference type="EMBL" id="QCC44144.1"/>
    </source>
</evidence>
<evidence type="ECO:0000313" key="7">
    <source>
        <dbReference type="Proteomes" id="UP000323075"/>
    </source>
</evidence>
<protein>
    <submittedName>
        <fullName evidence="4">Hsp20-type molecular chaperone</fullName>
    </submittedName>
    <submittedName>
        <fullName evidence="5">Molecular chaperone IbpA, HSP20 family</fullName>
    </submittedName>
</protein>
<dbReference type="AlphaFoldDB" id="A0A4D6GR56"/>
<evidence type="ECO:0000256" key="2">
    <source>
        <dbReference type="RuleBase" id="RU003616"/>
    </source>
</evidence>
<dbReference type="EMBL" id="CP038631">
    <property type="protein sequence ID" value="QCC44144.1"/>
    <property type="molecule type" value="Genomic_DNA"/>
</dbReference>
<reference evidence="4" key="3">
    <citation type="journal article" name="MicrobiologyOpen">
        <title>Whole-genome comparison between the type strain of Halobacterium salinarum (DSM 3754(T)) and the laboratory strains R1 and NRC-1.</title>
        <authorList>
            <person name="Pfeiffer F."/>
            <person name="Losensky G."/>
            <person name="Marchfelder A."/>
            <person name="Habermann B."/>
            <person name="Dyall-Smith M."/>
        </authorList>
    </citation>
    <scope>NUCLEOTIDE SEQUENCE</scope>
    <source>
        <strain evidence="4">91-R6</strain>
    </source>
</reference>
<accession>A0A4D6GR56</accession>
<name>A0A4D6GR56_HALS9</name>
<proteinExistence type="inferred from homology"/>
<reference evidence="5 7" key="2">
    <citation type="submission" date="2019-07" db="EMBL/GenBank/DDBJ databases">
        <title>Genomic Encyclopedia of Archaeal and Bacterial Type Strains, Phase II (KMG-II): from individual species to whole genera.</title>
        <authorList>
            <person name="Goeker M."/>
        </authorList>
    </citation>
    <scope>NUCLEOTIDE SEQUENCE [LARGE SCALE GENOMIC DNA]</scope>
    <source>
        <strain evidence="5 7">DSM 3754</strain>
    </source>
</reference>
<dbReference type="CDD" id="cd06464">
    <property type="entry name" value="ACD_sHsps-like"/>
    <property type="match status" value="1"/>
</dbReference>